<name>A0A0C3ET78_PILCF</name>
<dbReference type="EMBL" id="KN833043">
    <property type="protein sequence ID" value="KIM75730.1"/>
    <property type="molecule type" value="Genomic_DNA"/>
</dbReference>
<protein>
    <recommendedName>
        <fullName evidence="3">Protein kinase domain-containing protein</fullName>
    </recommendedName>
</protein>
<dbReference type="InParanoid" id="A0A0C3ET78"/>
<organism evidence="1 2">
    <name type="scientific">Piloderma croceum (strain F 1598)</name>
    <dbReference type="NCBI Taxonomy" id="765440"/>
    <lineage>
        <taxon>Eukaryota</taxon>
        <taxon>Fungi</taxon>
        <taxon>Dikarya</taxon>
        <taxon>Basidiomycota</taxon>
        <taxon>Agaricomycotina</taxon>
        <taxon>Agaricomycetes</taxon>
        <taxon>Agaricomycetidae</taxon>
        <taxon>Atheliales</taxon>
        <taxon>Atheliaceae</taxon>
        <taxon>Piloderma</taxon>
    </lineage>
</organism>
<proteinExistence type="predicted"/>
<dbReference type="HOGENOM" id="CLU_1315838_0_0_1"/>
<dbReference type="OrthoDB" id="2649at2759"/>
<dbReference type="Proteomes" id="UP000054166">
    <property type="component" value="Unassembled WGS sequence"/>
</dbReference>
<accession>A0A0C3ET78</accession>
<keyword evidence="2" id="KW-1185">Reference proteome</keyword>
<dbReference type="STRING" id="765440.A0A0C3ET78"/>
<evidence type="ECO:0008006" key="3">
    <source>
        <dbReference type="Google" id="ProtNLM"/>
    </source>
</evidence>
<dbReference type="AlphaFoldDB" id="A0A0C3ET78"/>
<evidence type="ECO:0000313" key="1">
    <source>
        <dbReference type="EMBL" id="KIM75730.1"/>
    </source>
</evidence>
<reference evidence="2" key="2">
    <citation type="submission" date="2015-01" db="EMBL/GenBank/DDBJ databases">
        <title>Evolutionary Origins and Diversification of the Mycorrhizal Mutualists.</title>
        <authorList>
            <consortium name="DOE Joint Genome Institute"/>
            <consortium name="Mycorrhizal Genomics Consortium"/>
            <person name="Kohler A."/>
            <person name="Kuo A."/>
            <person name="Nagy L.G."/>
            <person name="Floudas D."/>
            <person name="Copeland A."/>
            <person name="Barry K.W."/>
            <person name="Cichocki N."/>
            <person name="Veneault-Fourrey C."/>
            <person name="LaButti K."/>
            <person name="Lindquist E.A."/>
            <person name="Lipzen A."/>
            <person name="Lundell T."/>
            <person name="Morin E."/>
            <person name="Murat C."/>
            <person name="Riley R."/>
            <person name="Ohm R."/>
            <person name="Sun H."/>
            <person name="Tunlid A."/>
            <person name="Henrissat B."/>
            <person name="Grigoriev I.V."/>
            <person name="Hibbett D.S."/>
            <person name="Martin F."/>
        </authorList>
    </citation>
    <scope>NUCLEOTIDE SEQUENCE [LARGE SCALE GENOMIC DNA]</scope>
    <source>
        <strain evidence="2">F 1598</strain>
    </source>
</reference>
<gene>
    <name evidence="1" type="ORF">PILCRDRAFT_13374</name>
</gene>
<sequence>MFFKVLSKNLLGLITIIGTPYRWLGGSRKGGTAPFEPTQAVITLQIAPSHYQATISSSNTGHVDSAICLDSCHSFGDETSSSSGLEGNEKITVNIARGSWECHLDGTPFHGQYPDMAVPLSGGHTICKMGNEHEYMECRMCSESRTNIPVYWPIIDHFTLYVFELITGSDYLSDPTDGSRYSKYNDRIAQIIKLMGEIPKFLNFASKYS</sequence>
<reference evidence="1 2" key="1">
    <citation type="submission" date="2014-04" db="EMBL/GenBank/DDBJ databases">
        <authorList>
            <consortium name="DOE Joint Genome Institute"/>
            <person name="Kuo A."/>
            <person name="Tarkka M."/>
            <person name="Buscot F."/>
            <person name="Kohler A."/>
            <person name="Nagy L.G."/>
            <person name="Floudas D."/>
            <person name="Copeland A."/>
            <person name="Barry K.W."/>
            <person name="Cichocki N."/>
            <person name="Veneault-Fourrey C."/>
            <person name="LaButti K."/>
            <person name="Lindquist E.A."/>
            <person name="Lipzen A."/>
            <person name="Lundell T."/>
            <person name="Morin E."/>
            <person name="Murat C."/>
            <person name="Sun H."/>
            <person name="Tunlid A."/>
            <person name="Henrissat B."/>
            <person name="Grigoriev I.V."/>
            <person name="Hibbett D.S."/>
            <person name="Martin F."/>
            <person name="Nordberg H.P."/>
            <person name="Cantor M.N."/>
            <person name="Hua S.X."/>
        </authorList>
    </citation>
    <scope>NUCLEOTIDE SEQUENCE [LARGE SCALE GENOMIC DNA]</scope>
    <source>
        <strain evidence="1 2">F 1598</strain>
    </source>
</reference>
<evidence type="ECO:0000313" key="2">
    <source>
        <dbReference type="Proteomes" id="UP000054166"/>
    </source>
</evidence>